<evidence type="ECO:0000256" key="3">
    <source>
        <dbReference type="ARBA" id="ARBA00023136"/>
    </source>
</evidence>
<comment type="similarity">
    <text evidence="2 4">Belongs to the GerABKA family.</text>
</comment>
<feature type="compositionally biased region" description="Basic and acidic residues" evidence="5">
    <location>
        <begin position="518"/>
        <end position="527"/>
    </location>
</feature>
<feature type="region of interest" description="Disordered" evidence="5">
    <location>
        <begin position="513"/>
        <end position="547"/>
    </location>
</feature>
<feature type="transmembrane region" description="Helical" evidence="6">
    <location>
        <begin position="438"/>
        <end position="463"/>
    </location>
</feature>
<dbReference type="InterPro" id="IPR050768">
    <property type="entry name" value="UPF0353/GerABKA_families"/>
</dbReference>
<comment type="subcellular location">
    <subcellularLocation>
        <location evidence="4">Cell membrane</location>
    </subcellularLocation>
    <subcellularLocation>
        <location evidence="1">Membrane</location>
        <topology evidence="1">Multi-pass membrane protein</topology>
    </subcellularLocation>
</comment>
<keyword evidence="6" id="KW-1133">Transmembrane helix</keyword>
<keyword evidence="3 4" id="KW-0472">Membrane</keyword>
<proteinExistence type="inferred from homology"/>
<dbReference type="GO" id="GO:0009847">
    <property type="term" value="P:spore germination"/>
    <property type="evidence" value="ECO:0007669"/>
    <property type="project" value="UniProtKB-UniRule"/>
</dbReference>
<organism evidence="7 8">
    <name type="scientific">Halobacillus aidingensis</name>
    <dbReference type="NCBI Taxonomy" id="240303"/>
    <lineage>
        <taxon>Bacteria</taxon>
        <taxon>Bacillati</taxon>
        <taxon>Bacillota</taxon>
        <taxon>Bacilli</taxon>
        <taxon>Bacillales</taxon>
        <taxon>Bacillaceae</taxon>
        <taxon>Halobacillus</taxon>
    </lineage>
</organism>
<accession>A0A1H0QY84</accession>
<dbReference type="Proteomes" id="UP000198860">
    <property type="component" value="Unassembled WGS sequence"/>
</dbReference>
<evidence type="ECO:0000256" key="1">
    <source>
        <dbReference type="ARBA" id="ARBA00004141"/>
    </source>
</evidence>
<feature type="transmembrane region" description="Helical" evidence="6">
    <location>
        <begin position="405"/>
        <end position="426"/>
    </location>
</feature>
<evidence type="ECO:0000256" key="5">
    <source>
        <dbReference type="SAM" id="MobiDB-lite"/>
    </source>
</evidence>
<dbReference type="PANTHER" id="PTHR22550:SF5">
    <property type="entry name" value="LEUCINE ZIPPER PROTEIN 4"/>
    <property type="match status" value="1"/>
</dbReference>
<dbReference type="Pfam" id="PF03323">
    <property type="entry name" value="GerA"/>
    <property type="match status" value="1"/>
</dbReference>
<dbReference type="AlphaFoldDB" id="A0A1H0QY84"/>
<feature type="transmembrane region" description="Helical" evidence="6">
    <location>
        <begin position="315"/>
        <end position="337"/>
    </location>
</feature>
<dbReference type="PANTHER" id="PTHR22550">
    <property type="entry name" value="SPORE GERMINATION PROTEIN"/>
    <property type="match status" value="1"/>
</dbReference>
<evidence type="ECO:0000256" key="4">
    <source>
        <dbReference type="PIRNR" id="PIRNR005690"/>
    </source>
</evidence>
<dbReference type="InterPro" id="IPR004995">
    <property type="entry name" value="Spore_Ger"/>
</dbReference>
<evidence type="ECO:0000313" key="7">
    <source>
        <dbReference type="EMBL" id="SDP22252.1"/>
    </source>
</evidence>
<gene>
    <name evidence="7" type="ORF">SAMN05421677_1147</name>
</gene>
<dbReference type="PIRSF" id="PIRSF005690">
    <property type="entry name" value="GerBA"/>
    <property type="match status" value="1"/>
</dbReference>
<evidence type="ECO:0000256" key="6">
    <source>
        <dbReference type="SAM" id="Phobius"/>
    </source>
</evidence>
<sequence length="547" mass="61444">MVGIFLFIRGKLRLGDANMGIFTRFFRNNRDKLADRHMSEPSNEKERPSSKKLSENVKYILDAFHQSNDLKIRVLKKGDAALLYFESLAEHEKIHEKIFAPIEMGHTEDVFHLPNAKQTNDLEEVVRTLLRGHAIYMEEGKKEISQFSVTSSFGRTPEEPQNERVVRGAHDGFVENMMTNINLVRKRVEHRDLTIKYFKLGKKTNTNVAVVYMDGIADPMIVQEIETRLHSLDSDMIHSPGHIEEFIEDKSNSPFPQMLNTERPDRVAANLVEGRVAIMAEGSPTTLIAPATFFMFYQAPDDYNMRWFTGTFVRLIRLFSFIIAVTLPAFYIAVVSFHFEVIPDELIIPVKASINEIAYPPILEALVMVIIIELIREAGIRLPAPIGQTIGIVGGLVIGDAVVRAGLVSNLMVIVVALTAIASFVVPSNELSTALRLLTFPLIILAGTIGFIGIVFGMLFIIIHLTRLQSFGVPYFAPLAPLSLVDLKDTFVRLPMYMMKLRPKDAHAVKPIALNPSREWKNRDEQNQSKQGSGGNDQPSSTDDTTK</sequence>
<keyword evidence="8" id="KW-1185">Reference proteome</keyword>
<evidence type="ECO:0000256" key="2">
    <source>
        <dbReference type="ARBA" id="ARBA00005278"/>
    </source>
</evidence>
<protein>
    <submittedName>
        <fullName evidence="7">Spore germination protein KA</fullName>
    </submittedName>
</protein>
<reference evidence="8" key="1">
    <citation type="submission" date="2016-10" db="EMBL/GenBank/DDBJ databases">
        <authorList>
            <person name="Varghese N."/>
            <person name="Submissions S."/>
        </authorList>
    </citation>
    <scope>NUCLEOTIDE SEQUENCE [LARGE SCALE GENOMIC DNA]</scope>
    <source>
        <strain evidence="8">CGMCC 1.3703</strain>
    </source>
</reference>
<dbReference type="EMBL" id="FNIZ01000014">
    <property type="protein sequence ID" value="SDP22252.1"/>
    <property type="molecule type" value="Genomic_DNA"/>
</dbReference>
<keyword evidence="6" id="KW-0812">Transmembrane</keyword>
<name>A0A1H0QY84_HALAD</name>
<dbReference type="GO" id="GO:0005886">
    <property type="term" value="C:plasma membrane"/>
    <property type="evidence" value="ECO:0007669"/>
    <property type="project" value="UniProtKB-SubCell"/>
</dbReference>
<evidence type="ECO:0000313" key="8">
    <source>
        <dbReference type="Proteomes" id="UP000198860"/>
    </source>
</evidence>
<feature type="compositionally biased region" description="Polar residues" evidence="5">
    <location>
        <begin position="528"/>
        <end position="547"/>
    </location>
</feature>
<dbReference type="STRING" id="240303.SAMN05421677_1147"/>